<dbReference type="PANTHER" id="PTHR12231:SF257">
    <property type="entry name" value="NEURAL CELL ADHESION MOLECULE L1-LIKE PROTEIN"/>
    <property type="match status" value="1"/>
</dbReference>
<dbReference type="InterPro" id="IPR003961">
    <property type="entry name" value="FN3_dom"/>
</dbReference>
<dbReference type="SMART" id="SM00409">
    <property type="entry name" value="IG"/>
    <property type="match status" value="6"/>
</dbReference>
<dbReference type="SUPFAM" id="SSF48726">
    <property type="entry name" value="Immunoglobulin"/>
    <property type="match status" value="6"/>
</dbReference>
<dbReference type="Gene3D" id="2.60.40.10">
    <property type="entry name" value="Immunoglobulins"/>
    <property type="match status" value="10"/>
</dbReference>
<sequence>MQLKIMPKKKHLSAGRAPLMLFLCQMISALEVPLDPKLLEDLVQPPTITQQSPKDYIIDPRENIVIQCEAKGKPSPSFSWTRNGTHFDIDKDPLVTMKPGSGTLTINIMSEGKAETYEGVYQCTARNERGAAISNNIVIRPSRSPLWTKEKLEPIILRNGQSLVLPCRPPIGLPPPIIFWMDNSFQRLPQSERVSQGLNGDLYFSNVLPEDTREDYICYARFNHTQTIQQKQPISVKVISAKSHRQRPPTFLTPDGNTSRKEELRGNVLSLECIAEGLPTPIIYWIKEDGTLPINRTFYRNFKKTLQIVQVTEADSGNYQCIAKNALGAIHHTISVTVKAAPYWIIAPQNLVLSPEEDGTLICRANGNPKPRISWLSNGVPIEIAPDDPSRKIDGDTIIFSKVQERSSAVYQCNASNEYGYLLANAFVNVLAEPPRILTSANTLYQVIANRPALLDCAFFGSPLPTIEWFKGAKGSALREDIYVLHENGTLEIPVAQKDSTGTYTCVARNKLGMANNDVHLEIKDPTRIIKQPEYAVVQRGSTVSFECKVKHDHTLIPTVMWLKDHGELPNDGRFTVDKDRLVVADVNDDDGGTYTCVANTTLDNVSASAVLSVVAPTPTPAPIYDVPNPPFDLELTDQLDRSVQLSWTPGDDNNSPITKFIIEYEDAMHEPGLWHHQTEVPGTQTTAQLKLSPYVNYSFRVMAENNLGRSLPSEASEQYLTKAAEPDKNPTAVEGLGSEPDNLVITWKPLNGFESNGPGLQYKVSWRQKDGDDEWTSVVVANVSKYIVSGTPTFVPYLIKVQALNDAGFAPEPAAVMGHSGEDLPMVAPGNVRVNVVNSTLAEVHWDPVPLKSIRGHLQGYRIYYWKAQSSLTRNRRHIEKKILTFQGSKTHGMLPGLEPFSHYTLNVRVVNGKGEGPASPDKVFNTPEGVPSAPSSLKIVNPTLDSLTLEWEPPSHPNGILTEYTLKYQPINSTHELGPLVDLKIPANKTRWILKNLNFSTRYKFYFYAQTAAGSGIQITEEAITTVDEGKLAGILPPDVGAGKAMASRQVDIATQGWFIGLMCAVALLILILLIVCFIRRNKGGKYPVKEKEDAHADPEIQPMKEDDGTFGEYSDAEDHKPLKKGSRTPSDRTVKKEDSDDSLVDYGEGVNGQFNEDGSFIGQYSGKKEKEPAEGNESSEAPSPVNAMNSFV</sequence>
<feature type="compositionally biased region" description="Basic and acidic residues" evidence="13">
    <location>
        <begin position="1132"/>
        <end position="1141"/>
    </location>
</feature>
<feature type="domain" description="Fibronectin type-III" evidence="17">
    <location>
        <begin position="829"/>
        <end position="931"/>
    </location>
</feature>
<feature type="domain" description="Ig-like" evidence="16">
    <location>
        <begin position="46"/>
        <end position="134"/>
    </location>
</feature>
<dbReference type="SMART" id="SM00408">
    <property type="entry name" value="IGc2"/>
    <property type="match status" value="6"/>
</dbReference>
<keyword evidence="9 14" id="KW-0472">Membrane</keyword>
<keyword evidence="18" id="KW-1185">Reference proteome</keyword>
<proteinExistence type="inferred from homology"/>
<feature type="domain" description="Ig-like" evidence="16">
    <location>
        <begin position="141"/>
        <end position="235"/>
    </location>
</feature>
<feature type="domain" description="Ig-like" evidence="16">
    <location>
        <begin position="435"/>
        <end position="522"/>
    </location>
</feature>
<protein>
    <submittedName>
        <fullName evidence="19">Neuronal cell adhesion molecule isoform X13</fullName>
    </submittedName>
</protein>
<dbReference type="InterPro" id="IPR007110">
    <property type="entry name" value="Ig-like_dom"/>
</dbReference>
<keyword evidence="3" id="KW-1003">Cell membrane</keyword>
<evidence type="ECO:0000256" key="9">
    <source>
        <dbReference type="ARBA" id="ARBA00023136"/>
    </source>
</evidence>
<reference evidence="19" key="1">
    <citation type="submission" date="2025-08" db="UniProtKB">
        <authorList>
            <consortium name="RefSeq"/>
        </authorList>
    </citation>
    <scope>IDENTIFICATION</scope>
    <source>
        <tissue evidence="19">Blood</tissue>
    </source>
</reference>
<keyword evidence="10" id="KW-1015">Disulfide bond</keyword>
<feature type="region of interest" description="Disordered" evidence="13">
    <location>
        <begin position="1090"/>
        <end position="1195"/>
    </location>
</feature>
<keyword evidence="8 14" id="KW-1133">Transmembrane helix</keyword>
<comment type="subcellular location">
    <subcellularLocation>
        <location evidence="1">Cell membrane</location>
        <topology evidence="1">Single-pass type I membrane protein</topology>
    </subcellularLocation>
</comment>
<dbReference type="InterPro" id="IPR026966">
    <property type="entry name" value="Neurofascin/L1/NrCAM_C"/>
</dbReference>
<evidence type="ECO:0000256" key="8">
    <source>
        <dbReference type="ARBA" id="ARBA00022989"/>
    </source>
</evidence>
<evidence type="ECO:0000256" key="4">
    <source>
        <dbReference type="ARBA" id="ARBA00022692"/>
    </source>
</evidence>
<evidence type="ECO:0000259" key="17">
    <source>
        <dbReference type="PROSITE" id="PS50853"/>
    </source>
</evidence>
<evidence type="ECO:0000256" key="7">
    <source>
        <dbReference type="ARBA" id="ARBA00022889"/>
    </source>
</evidence>
<dbReference type="InterPro" id="IPR051170">
    <property type="entry name" value="Neural/epithelial_adhesion"/>
</dbReference>
<dbReference type="PROSITE" id="PS50853">
    <property type="entry name" value="FN3"/>
    <property type="match status" value="4"/>
</dbReference>
<feature type="domain" description="Fibronectin type-III" evidence="17">
    <location>
        <begin position="935"/>
        <end position="1031"/>
    </location>
</feature>
<dbReference type="GeneID" id="109557394"/>
<dbReference type="InterPro" id="IPR013098">
    <property type="entry name" value="Ig_I-set"/>
</dbReference>
<keyword evidence="12" id="KW-0393">Immunoglobulin domain</keyword>
<dbReference type="CDD" id="cd00063">
    <property type="entry name" value="FN3"/>
    <property type="match status" value="4"/>
</dbReference>
<feature type="compositionally biased region" description="Polar residues" evidence="13">
    <location>
        <begin position="1179"/>
        <end position="1195"/>
    </location>
</feature>
<evidence type="ECO:0000256" key="3">
    <source>
        <dbReference type="ARBA" id="ARBA00022475"/>
    </source>
</evidence>
<keyword evidence="5 15" id="KW-0732">Signal</keyword>
<dbReference type="SMART" id="SM00060">
    <property type="entry name" value="FN3"/>
    <property type="match status" value="4"/>
</dbReference>
<dbReference type="RefSeq" id="XP_070643872.1">
    <property type="nucleotide sequence ID" value="XM_070787771.1"/>
</dbReference>
<feature type="transmembrane region" description="Helical" evidence="14">
    <location>
        <begin position="1060"/>
        <end position="1081"/>
    </location>
</feature>
<feature type="domain" description="Ig-like" evidence="16">
    <location>
        <begin position="342"/>
        <end position="429"/>
    </location>
</feature>
<feature type="domain" description="Ig-like" evidence="16">
    <location>
        <begin position="248"/>
        <end position="337"/>
    </location>
</feature>
<keyword evidence="11" id="KW-0325">Glycoprotein</keyword>
<evidence type="ECO:0000256" key="15">
    <source>
        <dbReference type="SAM" id="SignalP"/>
    </source>
</evidence>
<feature type="domain" description="Fibronectin type-III" evidence="17">
    <location>
        <begin position="630"/>
        <end position="725"/>
    </location>
</feature>
<evidence type="ECO:0000259" key="16">
    <source>
        <dbReference type="PROSITE" id="PS50835"/>
    </source>
</evidence>
<dbReference type="PANTHER" id="PTHR12231">
    <property type="entry name" value="CTX-RELATED TYPE I TRANSMEMBRANE PROTEIN"/>
    <property type="match status" value="1"/>
</dbReference>
<name>A0ABM4S7V4_BOSIN</name>
<evidence type="ECO:0000256" key="1">
    <source>
        <dbReference type="ARBA" id="ARBA00004251"/>
    </source>
</evidence>
<evidence type="ECO:0000256" key="12">
    <source>
        <dbReference type="ARBA" id="ARBA00023319"/>
    </source>
</evidence>
<dbReference type="Pfam" id="PF00041">
    <property type="entry name" value="fn3"/>
    <property type="match status" value="4"/>
</dbReference>
<feature type="signal peptide" evidence="15">
    <location>
        <begin position="1"/>
        <end position="29"/>
    </location>
</feature>
<dbReference type="PROSITE" id="PS50835">
    <property type="entry name" value="IG_LIKE"/>
    <property type="match status" value="6"/>
</dbReference>
<dbReference type="InterPro" id="IPR036116">
    <property type="entry name" value="FN3_sf"/>
</dbReference>
<dbReference type="InterPro" id="IPR013783">
    <property type="entry name" value="Ig-like_fold"/>
</dbReference>
<evidence type="ECO:0000256" key="6">
    <source>
        <dbReference type="ARBA" id="ARBA00022737"/>
    </source>
</evidence>
<evidence type="ECO:0000256" key="11">
    <source>
        <dbReference type="ARBA" id="ARBA00023180"/>
    </source>
</evidence>
<dbReference type="Pfam" id="PF07679">
    <property type="entry name" value="I-set"/>
    <property type="match status" value="3"/>
</dbReference>
<evidence type="ECO:0000256" key="2">
    <source>
        <dbReference type="ARBA" id="ARBA00008588"/>
    </source>
</evidence>
<dbReference type="Pfam" id="PF13882">
    <property type="entry name" value="Bravo_FIGEY"/>
    <property type="match status" value="1"/>
</dbReference>
<dbReference type="PROSITE" id="PS00290">
    <property type="entry name" value="IG_MHC"/>
    <property type="match status" value="1"/>
</dbReference>
<dbReference type="InterPro" id="IPR003598">
    <property type="entry name" value="Ig_sub2"/>
</dbReference>
<dbReference type="Pfam" id="PF13927">
    <property type="entry name" value="Ig_3"/>
    <property type="match status" value="2"/>
</dbReference>
<keyword evidence="6" id="KW-0677">Repeat</keyword>
<feature type="compositionally biased region" description="Basic and acidic residues" evidence="13">
    <location>
        <begin position="1090"/>
        <end position="1110"/>
    </location>
</feature>
<evidence type="ECO:0000313" key="18">
    <source>
        <dbReference type="Proteomes" id="UP001652663"/>
    </source>
</evidence>
<dbReference type="InterPro" id="IPR003006">
    <property type="entry name" value="Ig/MHC_CS"/>
</dbReference>
<feature type="chain" id="PRO_5046176905" evidence="15">
    <location>
        <begin position="30"/>
        <end position="1195"/>
    </location>
</feature>
<dbReference type="InterPro" id="IPR036179">
    <property type="entry name" value="Ig-like_dom_sf"/>
</dbReference>
<keyword evidence="7" id="KW-0130">Cell adhesion</keyword>
<organism evidence="18 19">
    <name type="scientific">Bos indicus</name>
    <name type="common">Zebu</name>
    <dbReference type="NCBI Taxonomy" id="9915"/>
    <lineage>
        <taxon>Eukaryota</taxon>
        <taxon>Metazoa</taxon>
        <taxon>Chordata</taxon>
        <taxon>Craniata</taxon>
        <taxon>Vertebrata</taxon>
        <taxon>Euteleostomi</taxon>
        <taxon>Mammalia</taxon>
        <taxon>Eutheria</taxon>
        <taxon>Laurasiatheria</taxon>
        <taxon>Artiodactyla</taxon>
        <taxon>Ruminantia</taxon>
        <taxon>Pecora</taxon>
        <taxon>Bovidae</taxon>
        <taxon>Bovinae</taxon>
        <taxon>Bos</taxon>
    </lineage>
</organism>
<feature type="domain" description="Ig-like" evidence="16">
    <location>
        <begin position="526"/>
        <end position="613"/>
    </location>
</feature>
<evidence type="ECO:0000313" key="19">
    <source>
        <dbReference type="RefSeq" id="XP_070643872.1"/>
    </source>
</evidence>
<accession>A0ABM4S7V4</accession>
<evidence type="ECO:0000256" key="10">
    <source>
        <dbReference type="ARBA" id="ARBA00023157"/>
    </source>
</evidence>
<keyword evidence="4 14" id="KW-0812">Transmembrane</keyword>
<gene>
    <name evidence="19" type="primary">NRCAM</name>
</gene>
<evidence type="ECO:0000256" key="13">
    <source>
        <dbReference type="SAM" id="MobiDB-lite"/>
    </source>
</evidence>
<dbReference type="InterPro" id="IPR003599">
    <property type="entry name" value="Ig_sub"/>
</dbReference>
<feature type="domain" description="Fibronectin type-III" evidence="17">
    <location>
        <begin position="727"/>
        <end position="824"/>
    </location>
</feature>
<dbReference type="SUPFAM" id="SSF49265">
    <property type="entry name" value="Fibronectin type III"/>
    <property type="match status" value="2"/>
</dbReference>
<comment type="similarity">
    <text evidence="2">Belongs to the immunoglobulin superfamily. L1/neurofascin/NgCAM family.</text>
</comment>
<evidence type="ECO:0000256" key="5">
    <source>
        <dbReference type="ARBA" id="ARBA00022729"/>
    </source>
</evidence>
<dbReference type="CDD" id="cd05868">
    <property type="entry name" value="Ig4_NrCAM"/>
    <property type="match status" value="1"/>
</dbReference>
<dbReference type="Proteomes" id="UP001652663">
    <property type="component" value="Chromosome 4"/>
</dbReference>
<evidence type="ECO:0000256" key="14">
    <source>
        <dbReference type="SAM" id="Phobius"/>
    </source>
</evidence>